<reference evidence="2" key="1">
    <citation type="journal article" date="2014" name="Science">
        <title>The coffee genome provides insight into the convergent evolution of caffeine biosynthesis.</title>
        <authorList>
            <person name="Denoeud F."/>
            <person name="Carretero-Paulet L."/>
            <person name="Dereeper A."/>
            <person name="Droc G."/>
            <person name="Guyot R."/>
            <person name="Pietrella M."/>
            <person name="Zheng C."/>
            <person name="Alberti A."/>
            <person name="Anthony F."/>
            <person name="Aprea G."/>
            <person name="Aury J.M."/>
            <person name="Bento P."/>
            <person name="Bernard M."/>
            <person name="Bocs S."/>
            <person name="Campa C."/>
            <person name="Cenci A."/>
            <person name="Combes M.C."/>
            <person name="Crouzillat D."/>
            <person name="Da Silva C."/>
            <person name="Daddiego L."/>
            <person name="De Bellis F."/>
            <person name="Dussert S."/>
            <person name="Garsmeur O."/>
            <person name="Gayraud T."/>
            <person name="Guignon V."/>
            <person name="Jahn K."/>
            <person name="Jamilloux V."/>
            <person name="Joet T."/>
            <person name="Labadie K."/>
            <person name="Lan T."/>
            <person name="Leclercq J."/>
            <person name="Lepelley M."/>
            <person name="Leroy T."/>
            <person name="Li L.T."/>
            <person name="Librado P."/>
            <person name="Lopez L."/>
            <person name="Munoz A."/>
            <person name="Noel B."/>
            <person name="Pallavicini A."/>
            <person name="Perrotta G."/>
            <person name="Poncet V."/>
            <person name="Pot D."/>
            <person name="Priyono X."/>
            <person name="Rigoreau M."/>
            <person name="Rouard M."/>
            <person name="Rozas J."/>
            <person name="Tranchant-Dubreuil C."/>
            <person name="VanBuren R."/>
            <person name="Zhang Q."/>
            <person name="Andrade A.C."/>
            <person name="Argout X."/>
            <person name="Bertrand B."/>
            <person name="de Kochko A."/>
            <person name="Graziosi G."/>
            <person name="Henry R.J."/>
            <person name="Jayarama X."/>
            <person name="Ming R."/>
            <person name="Nagai C."/>
            <person name="Rounsley S."/>
            <person name="Sankoff D."/>
            <person name="Giuliano G."/>
            <person name="Albert V.A."/>
            <person name="Wincker P."/>
            <person name="Lashermes P."/>
        </authorList>
    </citation>
    <scope>NUCLEOTIDE SEQUENCE [LARGE SCALE GENOMIC DNA]</scope>
    <source>
        <strain evidence="2">cv. DH200-94</strain>
    </source>
</reference>
<evidence type="ECO:0000313" key="1">
    <source>
        <dbReference type="EMBL" id="CDO97270.1"/>
    </source>
</evidence>
<dbReference type="AlphaFoldDB" id="A0A068TLT2"/>
<dbReference type="Gramene" id="CDO97270">
    <property type="protein sequence ID" value="CDO97270"/>
    <property type="gene ID" value="GSCOC_T00014549001"/>
</dbReference>
<evidence type="ECO:0000313" key="2">
    <source>
        <dbReference type="Proteomes" id="UP000295252"/>
    </source>
</evidence>
<name>A0A068TLT2_COFCA</name>
<sequence>MVRQALTFHTAVNAQFEFQFGRRHVQVDTESRMARRRATTVGACDAASAGSGGCTHTAVPNSMAADRSFIVAALVPTESLAGGERLVADRANVGPTAGVQSRYIRSVPGGCGGG</sequence>
<dbReference type="EMBL" id="HG739085">
    <property type="protein sequence ID" value="CDO97270.1"/>
    <property type="molecule type" value="Genomic_DNA"/>
</dbReference>
<accession>A0A068TLT2</accession>
<proteinExistence type="predicted"/>
<dbReference type="InParanoid" id="A0A068TLT2"/>
<keyword evidence="2" id="KW-1185">Reference proteome</keyword>
<gene>
    <name evidence="1" type="ORF">GSCOC_T00014549001</name>
</gene>
<organism evidence="1 2">
    <name type="scientific">Coffea canephora</name>
    <name type="common">Robusta coffee</name>
    <dbReference type="NCBI Taxonomy" id="49390"/>
    <lineage>
        <taxon>Eukaryota</taxon>
        <taxon>Viridiplantae</taxon>
        <taxon>Streptophyta</taxon>
        <taxon>Embryophyta</taxon>
        <taxon>Tracheophyta</taxon>
        <taxon>Spermatophyta</taxon>
        <taxon>Magnoliopsida</taxon>
        <taxon>eudicotyledons</taxon>
        <taxon>Gunneridae</taxon>
        <taxon>Pentapetalae</taxon>
        <taxon>asterids</taxon>
        <taxon>lamiids</taxon>
        <taxon>Gentianales</taxon>
        <taxon>Rubiaceae</taxon>
        <taxon>Ixoroideae</taxon>
        <taxon>Gardenieae complex</taxon>
        <taxon>Bertiereae - Coffeeae clade</taxon>
        <taxon>Coffeeae</taxon>
        <taxon>Coffea</taxon>
    </lineage>
</organism>
<protein>
    <submittedName>
        <fullName evidence="1">Uncharacterized protein</fullName>
    </submittedName>
</protein>
<dbReference type="Proteomes" id="UP000295252">
    <property type="component" value="Chromosome IV"/>
</dbReference>